<name>A0A815TR41_9BILA</name>
<evidence type="ECO:0000313" key="1">
    <source>
        <dbReference type="EMBL" id="CAF1508486.1"/>
    </source>
</evidence>
<reference evidence="1" key="1">
    <citation type="submission" date="2021-02" db="EMBL/GenBank/DDBJ databases">
        <authorList>
            <person name="Nowell W R."/>
        </authorList>
    </citation>
    <scope>NUCLEOTIDE SEQUENCE</scope>
</reference>
<dbReference type="EMBL" id="CAJNON010002374">
    <property type="protein sequence ID" value="CAF1508486.1"/>
    <property type="molecule type" value="Genomic_DNA"/>
</dbReference>
<comment type="caution">
    <text evidence="1">The sequence shown here is derived from an EMBL/GenBank/DDBJ whole genome shotgun (WGS) entry which is preliminary data.</text>
</comment>
<feature type="non-terminal residue" evidence="1">
    <location>
        <position position="1"/>
    </location>
</feature>
<dbReference type="OrthoDB" id="6159439at2759"/>
<dbReference type="Proteomes" id="UP000663891">
    <property type="component" value="Unassembled WGS sequence"/>
</dbReference>
<sequence length="39" mass="4610">PISSSYHHDFIYGHRQHHSISYNALNVNHQSNGHIYHQL</sequence>
<organism evidence="1 2">
    <name type="scientific">Adineta steineri</name>
    <dbReference type="NCBI Taxonomy" id="433720"/>
    <lineage>
        <taxon>Eukaryota</taxon>
        <taxon>Metazoa</taxon>
        <taxon>Spiralia</taxon>
        <taxon>Gnathifera</taxon>
        <taxon>Rotifera</taxon>
        <taxon>Eurotatoria</taxon>
        <taxon>Bdelloidea</taxon>
        <taxon>Adinetida</taxon>
        <taxon>Adinetidae</taxon>
        <taxon>Adineta</taxon>
    </lineage>
</organism>
<proteinExistence type="predicted"/>
<evidence type="ECO:0000313" key="2">
    <source>
        <dbReference type="Proteomes" id="UP000663891"/>
    </source>
</evidence>
<protein>
    <submittedName>
        <fullName evidence="1">Uncharacterized protein</fullName>
    </submittedName>
</protein>
<gene>
    <name evidence="1" type="ORF">VCS650_LOCUS42637</name>
</gene>
<accession>A0A815TR41</accession>
<dbReference type="AlphaFoldDB" id="A0A815TR41"/>